<accession>A0A2K3MAB5</accession>
<dbReference type="GO" id="GO:0004527">
    <property type="term" value="F:exonuclease activity"/>
    <property type="evidence" value="ECO:0007669"/>
    <property type="project" value="UniProtKB-KW"/>
</dbReference>
<dbReference type="AlphaFoldDB" id="A0A2K3MAB5"/>
<reference evidence="1 2" key="2">
    <citation type="journal article" date="2017" name="Front. Plant Sci.">
        <title>Gene Classification and Mining of Molecular Markers Useful in Red Clover (Trifolium pratense) Breeding.</title>
        <authorList>
            <person name="Istvanek J."/>
            <person name="Dluhosova J."/>
            <person name="Dluhos P."/>
            <person name="Patkova L."/>
            <person name="Nedelnik J."/>
            <person name="Repkova J."/>
        </authorList>
    </citation>
    <scope>NUCLEOTIDE SEQUENCE [LARGE SCALE GENOMIC DNA]</scope>
    <source>
        <strain evidence="2">cv. Tatra</strain>
        <tissue evidence="1">Young leaves</tissue>
    </source>
</reference>
<keyword evidence="1" id="KW-0540">Nuclease</keyword>
<keyword evidence="1" id="KW-0255">Endonuclease</keyword>
<organism evidence="1 2">
    <name type="scientific">Trifolium pratense</name>
    <name type="common">Red clover</name>
    <dbReference type="NCBI Taxonomy" id="57577"/>
    <lineage>
        <taxon>Eukaryota</taxon>
        <taxon>Viridiplantae</taxon>
        <taxon>Streptophyta</taxon>
        <taxon>Embryophyta</taxon>
        <taxon>Tracheophyta</taxon>
        <taxon>Spermatophyta</taxon>
        <taxon>Magnoliopsida</taxon>
        <taxon>eudicotyledons</taxon>
        <taxon>Gunneridae</taxon>
        <taxon>Pentapetalae</taxon>
        <taxon>rosids</taxon>
        <taxon>fabids</taxon>
        <taxon>Fabales</taxon>
        <taxon>Fabaceae</taxon>
        <taxon>Papilionoideae</taxon>
        <taxon>50 kb inversion clade</taxon>
        <taxon>NPAAA clade</taxon>
        <taxon>Hologalegina</taxon>
        <taxon>IRL clade</taxon>
        <taxon>Trifolieae</taxon>
        <taxon>Trifolium</taxon>
    </lineage>
</organism>
<reference evidence="1 2" key="1">
    <citation type="journal article" date="2014" name="Am. J. Bot.">
        <title>Genome assembly and annotation for red clover (Trifolium pratense; Fabaceae).</title>
        <authorList>
            <person name="Istvanek J."/>
            <person name="Jaros M."/>
            <person name="Krenek A."/>
            <person name="Repkova J."/>
        </authorList>
    </citation>
    <scope>NUCLEOTIDE SEQUENCE [LARGE SCALE GENOMIC DNA]</scope>
    <source>
        <strain evidence="2">cv. Tatra</strain>
        <tissue evidence="1">Young leaves</tissue>
    </source>
</reference>
<sequence length="360" mass="41713">MSIISWNCRGLGNLSAVPKFKFLLREGRGGGLALLWRSSLHCNITNFSSNHIDIEITDTHRGSWRLTGFYGYPGKQAVLDAGLSDVHMEGYPFTWFKSLGTPRAVEERLDRALANEDWFHMFPNAKLENLVAPASDHYPILLDRDPIVRLGRPHHKFKFENAWRLESELDEVVHRCWNNYSDKLIMPRLEACAEELSLWSRNHCHNLKKEIEECRKKLLQVREQGGENNANYVGALQKRMTHLLVQDDMFWRQRAKTHWYKDGDLNTRFFHASATSRKKVNRISFLEDANGLRITDNPGMCLVAKDYFNELFHKQNSVRDPVISVISTTILESDNEQLTAPFTKEEFKEALFSMQSDKCP</sequence>
<gene>
    <name evidence="1" type="ORF">L195_g043803</name>
</gene>
<protein>
    <submittedName>
        <fullName evidence="1">Endonuclease/exonuclease/phosphatase family protein</fullName>
    </submittedName>
</protein>
<keyword evidence="1" id="KW-0269">Exonuclease</keyword>
<dbReference type="GO" id="GO:0004519">
    <property type="term" value="F:endonuclease activity"/>
    <property type="evidence" value="ECO:0007669"/>
    <property type="project" value="UniProtKB-KW"/>
</dbReference>
<dbReference type="Gene3D" id="3.60.10.10">
    <property type="entry name" value="Endonuclease/exonuclease/phosphatase"/>
    <property type="match status" value="1"/>
</dbReference>
<evidence type="ECO:0000313" key="2">
    <source>
        <dbReference type="Proteomes" id="UP000236291"/>
    </source>
</evidence>
<dbReference type="Proteomes" id="UP000236291">
    <property type="component" value="Unassembled WGS sequence"/>
</dbReference>
<dbReference type="PANTHER" id="PTHR33710">
    <property type="entry name" value="BNAC02G09200D PROTEIN"/>
    <property type="match status" value="1"/>
</dbReference>
<comment type="caution">
    <text evidence="1">The sequence shown here is derived from an EMBL/GenBank/DDBJ whole genome shotgun (WGS) entry which is preliminary data.</text>
</comment>
<keyword evidence="1" id="KW-0378">Hydrolase</keyword>
<dbReference type="STRING" id="57577.A0A2K3MAB5"/>
<dbReference type="InterPro" id="IPR036691">
    <property type="entry name" value="Endo/exonu/phosph_ase_sf"/>
</dbReference>
<proteinExistence type="predicted"/>
<dbReference type="EMBL" id="ASHM01054539">
    <property type="protein sequence ID" value="PNX87709.1"/>
    <property type="molecule type" value="Genomic_DNA"/>
</dbReference>
<dbReference type="PANTHER" id="PTHR33710:SF79">
    <property type="entry name" value="OS06G0205337 PROTEIN"/>
    <property type="match status" value="1"/>
</dbReference>
<dbReference type="SUPFAM" id="SSF56219">
    <property type="entry name" value="DNase I-like"/>
    <property type="match status" value="1"/>
</dbReference>
<evidence type="ECO:0000313" key="1">
    <source>
        <dbReference type="EMBL" id="PNX87709.1"/>
    </source>
</evidence>
<feature type="non-terminal residue" evidence="1">
    <location>
        <position position="360"/>
    </location>
</feature>
<name>A0A2K3MAB5_TRIPR</name>